<name>A0ABN2KVX6_9MICO</name>
<dbReference type="Proteomes" id="UP001501475">
    <property type="component" value="Unassembled WGS sequence"/>
</dbReference>
<accession>A0ABN2KVX6</accession>
<comment type="caution">
    <text evidence="2">The sequence shown here is derived from an EMBL/GenBank/DDBJ whole genome shotgun (WGS) entry which is preliminary data.</text>
</comment>
<evidence type="ECO:0000313" key="2">
    <source>
        <dbReference type="EMBL" id="GAA1767583.1"/>
    </source>
</evidence>
<keyword evidence="3" id="KW-1185">Reference proteome</keyword>
<proteinExistence type="predicted"/>
<dbReference type="EMBL" id="BAAAPN010000057">
    <property type="protein sequence ID" value="GAA1767583.1"/>
    <property type="molecule type" value="Genomic_DNA"/>
</dbReference>
<evidence type="ECO:0000313" key="3">
    <source>
        <dbReference type="Proteomes" id="UP001501475"/>
    </source>
</evidence>
<evidence type="ECO:0000256" key="1">
    <source>
        <dbReference type="SAM" id="MobiDB-lite"/>
    </source>
</evidence>
<protein>
    <submittedName>
        <fullName evidence="2">Uncharacterized protein</fullName>
    </submittedName>
</protein>
<gene>
    <name evidence="2" type="ORF">GCM10009810_27850</name>
</gene>
<dbReference type="RefSeq" id="WP_344067413.1">
    <property type="nucleotide sequence ID" value="NZ_BAAAPN010000057.1"/>
</dbReference>
<feature type="region of interest" description="Disordered" evidence="1">
    <location>
        <begin position="1"/>
        <end position="21"/>
    </location>
</feature>
<organism evidence="2 3">
    <name type="scientific">Nostocoides vanveenii</name>
    <dbReference type="NCBI Taxonomy" id="330835"/>
    <lineage>
        <taxon>Bacteria</taxon>
        <taxon>Bacillati</taxon>
        <taxon>Actinomycetota</taxon>
        <taxon>Actinomycetes</taxon>
        <taxon>Micrococcales</taxon>
        <taxon>Intrasporangiaceae</taxon>
        <taxon>Nostocoides</taxon>
    </lineage>
</organism>
<reference evidence="2 3" key="1">
    <citation type="journal article" date="2019" name="Int. J. Syst. Evol. Microbiol.">
        <title>The Global Catalogue of Microorganisms (GCM) 10K type strain sequencing project: providing services to taxonomists for standard genome sequencing and annotation.</title>
        <authorList>
            <consortium name="The Broad Institute Genomics Platform"/>
            <consortium name="The Broad Institute Genome Sequencing Center for Infectious Disease"/>
            <person name="Wu L."/>
            <person name="Ma J."/>
        </authorList>
    </citation>
    <scope>NUCLEOTIDE SEQUENCE [LARGE SCALE GENOMIC DNA]</scope>
    <source>
        <strain evidence="2 3">JCM 15591</strain>
    </source>
</reference>
<sequence length="64" mass="6194">MTTDSSDAGGVDEARTAESGWLKGLSAAVSAGGGPLDDTAIDEALGITRASVTPSAQADTDPAS</sequence>